<name>A0A1C7LMJ3_GRIFR</name>
<gene>
    <name evidence="1" type="ORF">A0H81_14024</name>
</gene>
<dbReference type="AlphaFoldDB" id="A0A1C7LMJ3"/>
<comment type="caution">
    <text evidence="1">The sequence shown here is derived from an EMBL/GenBank/DDBJ whole genome shotgun (WGS) entry which is preliminary data.</text>
</comment>
<keyword evidence="2" id="KW-1185">Reference proteome</keyword>
<evidence type="ECO:0000313" key="1">
    <source>
        <dbReference type="EMBL" id="OBZ66005.1"/>
    </source>
</evidence>
<dbReference type="EMBL" id="LUGG01000035">
    <property type="protein sequence ID" value="OBZ66005.1"/>
    <property type="molecule type" value="Genomic_DNA"/>
</dbReference>
<organism evidence="1 2">
    <name type="scientific">Grifola frondosa</name>
    <name type="common">Maitake</name>
    <name type="synonym">Polyporus frondosus</name>
    <dbReference type="NCBI Taxonomy" id="5627"/>
    <lineage>
        <taxon>Eukaryota</taxon>
        <taxon>Fungi</taxon>
        <taxon>Dikarya</taxon>
        <taxon>Basidiomycota</taxon>
        <taxon>Agaricomycotina</taxon>
        <taxon>Agaricomycetes</taxon>
        <taxon>Polyporales</taxon>
        <taxon>Grifolaceae</taxon>
        <taxon>Grifola</taxon>
    </lineage>
</organism>
<sequence>MCVHSRNQSLRPRSICASPSVSPAEVLANRHSSVLGRIQYAVQAGCALAKSGFPVSKTTGQQAYMYSQKIRVDRAFIADVVGGRRRAAPIALCAIFCATTVLVYSIRTLPRAVRDNAVGVLVGSRFRVSRCARMTTETSDRVPTWVNRDGFARRTNCVSRRLSHSVLVSLVITRRAHREYFLQATGHWGPITNPVFLHSICTALHLDDLLRLPGSPLHYLSSPSSSLTASASPFGPLSSRDICVEALRIRTVPPESGFQEVFERHKYPVAPTAISISHPTLMVEPNLDQTKPTLEHAPYPYPHNCKCGATDWSPASSLVASPCIMVGTQSQQSGLVGAWAHAFFQYAVEARLAPFFFRILANSAFRVL</sequence>
<evidence type="ECO:0000313" key="2">
    <source>
        <dbReference type="Proteomes" id="UP000092993"/>
    </source>
</evidence>
<accession>A0A1C7LMJ3</accession>
<dbReference type="Proteomes" id="UP000092993">
    <property type="component" value="Unassembled WGS sequence"/>
</dbReference>
<reference evidence="1 2" key="1">
    <citation type="submission" date="2016-03" db="EMBL/GenBank/DDBJ databases">
        <title>Whole genome sequencing of Grifola frondosa 9006-11.</title>
        <authorList>
            <person name="Min B."/>
            <person name="Park H."/>
            <person name="Kim J.-G."/>
            <person name="Cho H."/>
            <person name="Oh Y.-L."/>
            <person name="Kong W.-S."/>
            <person name="Choi I.-G."/>
        </authorList>
    </citation>
    <scope>NUCLEOTIDE SEQUENCE [LARGE SCALE GENOMIC DNA]</scope>
    <source>
        <strain evidence="1 2">9006-11</strain>
    </source>
</reference>
<proteinExistence type="predicted"/>
<protein>
    <submittedName>
        <fullName evidence="1">Uncharacterized protein</fullName>
    </submittedName>
</protein>